<reference evidence="2" key="3">
    <citation type="submission" date="2025-09" db="UniProtKB">
        <authorList>
            <consortium name="Ensembl"/>
        </authorList>
    </citation>
    <scope>IDENTIFICATION</scope>
</reference>
<feature type="compositionally biased region" description="Polar residues" evidence="1">
    <location>
        <begin position="153"/>
        <end position="163"/>
    </location>
</feature>
<accession>H2YQJ7</accession>
<dbReference type="HOGENOM" id="CLU_1274777_0_0_1"/>
<feature type="compositionally biased region" description="Basic and acidic residues" evidence="1">
    <location>
        <begin position="34"/>
        <end position="48"/>
    </location>
</feature>
<name>H2YQJ7_CIOSA</name>
<protein>
    <submittedName>
        <fullName evidence="2">Uncharacterized protein</fullName>
    </submittedName>
</protein>
<dbReference type="Ensembl" id="ENSCSAVT00000007704.1">
    <property type="protein sequence ID" value="ENSCSAVP00000007605.1"/>
    <property type="gene ID" value="ENSCSAVG00000004549.1"/>
</dbReference>
<keyword evidence="3" id="KW-1185">Reference proteome</keyword>
<sequence length="217" mass="23212">MDVVAKAVKTLTTPNDTTKIKQPDPITLQPNNVKETKEETLKPEKDKLGVSSSSPVISSPCSSSSEHRSSIGRCHSSPAIRSTSVKKSSSLAQKSSAHRNSFPAPGKSSRMSPVAAKSFASPKLSRSYSSAPLTSPSTPTMHEHRHPTRPEPATTNRDNSSDSFKSRSRHNSGTSSGSNSTMSSKSPRHHTQEVTSHQSTVGRSIQTRPPSTTGPQQ</sequence>
<organism evidence="2 3">
    <name type="scientific">Ciona savignyi</name>
    <name type="common">Pacific transparent sea squirt</name>
    <dbReference type="NCBI Taxonomy" id="51511"/>
    <lineage>
        <taxon>Eukaryota</taxon>
        <taxon>Metazoa</taxon>
        <taxon>Chordata</taxon>
        <taxon>Tunicata</taxon>
        <taxon>Ascidiacea</taxon>
        <taxon>Phlebobranchia</taxon>
        <taxon>Cionidae</taxon>
        <taxon>Ciona</taxon>
    </lineage>
</organism>
<proteinExistence type="predicted"/>
<evidence type="ECO:0000313" key="2">
    <source>
        <dbReference type="Ensembl" id="ENSCSAVP00000007605.1"/>
    </source>
</evidence>
<dbReference type="Proteomes" id="UP000007875">
    <property type="component" value="Unassembled WGS sequence"/>
</dbReference>
<feature type="compositionally biased region" description="Polar residues" evidence="1">
    <location>
        <begin position="193"/>
        <end position="217"/>
    </location>
</feature>
<dbReference type="AlphaFoldDB" id="H2YQJ7"/>
<feature type="compositionally biased region" description="Low complexity" evidence="1">
    <location>
        <begin position="171"/>
        <end position="185"/>
    </location>
</feature>
<feature type="compositionally biased region" description="Low complexity" evidence="1">
    <location>
        <begin position="49"/>
        <end position="64"/>
    </location>
</feature>
<dbReference type="InParanoid" id="H2YQJ7"/>
<feature type="region of interest" description="Disordered" evidence="1">
    <location>
        <begin position="15"/>
        <end position="217"/>
    </location>
</feature>
<evidence type="ECO:0000256" key="1">
    <source>
        <dbReference type="SAM" id="MobiDB-lite"/>
    </source>
</evidence>
<reference evidence="2" key="2">
    <citation type="submission" date="2025-08" db="UniProtKB">
        <authorList>
            <consortium name="Ensembl"/>
        </authorList>
    </citation>
    <scope>IDENTIFICATION</scope>
</reference>
<feature type="compositionally biased region" description="Low complexity" evidence="1">
    <location>
        <begin position="125"/>
        <end position="140"/>
    </location>
</feature>
<feature type="compositionally biased region" description="Low complexity" evidence="1">
    <location>
        <begin position="85"/>
        <end position="95"/>
    </location>
</feature>
<evidence type="ECO:0000313" key="3">
    <source>
        <dbReference type="Proteomes" id="UP000007875"/>
    </source>
</evidence>
<reference evidence="3" key="1">
    <citation type="submission" date="2003-08" db="EMBL/GenBank/DDBJ databases">
        <authorList>
            <person name="Birren B."/>
            <person name="Nusbaum C."/>
            <person name="Abebe A."/>
            <person name="Abouelleil A."/>
            <person name="Adekoya E."/>
            <person name="Ait-zahra M."/>
            <person name="Allen N."/>
            <person name="Allen T."/>
            <person name="An P."/>
            <person name="Anderson M."/>
            <person name="Anderson S."/>
            <person name="Arachchi H."/>
            <person name="Armbruster J."/>
            <person name="Bachantsang P."/>
            <person name="Baldwin J."/>
            <person name="Barry A."/>
            <person name="Bayul T."/>
            <person name="Blitshsteyn B."/>
            <person name="Bloom T."/>
            <person name="Blye J."/>
            <person name="Boguslavskiy L."/>
            <person name="Borowsky M."/>
            <person name="Boukhgalter B."/>
            <person name="Brunache A."/>
            <person name="Butler J."/>
            <person name="Calixte N."/>
            <person name="Calvo S."/>
            <person name="Camarata J."/>
            <person name="Campo K."/>
            <person name="Chang J."/>
            <person name="Cheshatsang Y."/>
            <person name="Citroen M."/>
            <person name="Collymore A."/>
            <person name="Considine T."/>
            <person name="Cook A."/>
            <person name="Cooke P."/>
            <person name="Corum B."/>
            <person name="Cuomo C."/>
            <person name="David R."/>
            <person name="Dawoe T."/>
            <person name="Degray S."/>
            <person name="Dodge S."/>
            <person name="Dooley K."/>
            <person name="Dorje P."/>
            <person name="Dorjee K."/>
            <person name="Dorris L."/>
            <person name="Duffey N."/>
            <person name="Dupes A."/>
            <person name="Elkins T."/>
            <person name="Engels R."/>
            <person name="Erickson J."/>
            <person name="Farina A."/>
            <person name="Faro S."/>
            <person name="Ferreira P."/>
            <person name="Fischer H."/>
            <person name="Fitzgerald M."/>
            <person name="Foley K."/>
            <person name="Gage D."/>
            <person name="Galagan J."/>
            <person name="Gearin G."/>
            <person name="Gnerre S."/>
            <person name="Gnirke A."/>
            <person name="Goyette A."/>
            <person name="Graham J."/>
            <person name="Grandbois E."/>
            <person name="Gyaltsen K."/>
            <person name="Hafez N."/>
            <person name="Hagopian D."/>
            <person name="Hagos B."/>
            <person name="Hall J."/>
            <person name="Hatcher B."/>
            <person name="Heller A."/>
            <person name="Higgins H."/>
            <person name="Honan T."/>
            <person name="Horn A."/>
            <person name="Houde N."/>
            <person name="Hughes L."/>
            <person name="Hulme W."/>
            <person name="Husby E."/>
            <person name="Iliev I."/>
            <person name="Jaffe D."/>
            <person name="Jones C."/>
            <person name="Kamal M."/>
            <person name="Kamat A."/>
            <person name="Kamvysselis M."/>
            <person name="Karlsson E."/>
            <person name="Kells C."/>
            <person name="Kieu A."/>
            <person name="Kisner P."/>
            <person name="Kodira C."/>
            <person name="Kulbokas E."/>
            <person name="Labutti K."/>
            <person name="Lama D."/>
            <person name="Landers T."/>
            <person name="Leger J."/>
            <person name="Levine S."/>
            <person name="Lewis D."/>
            <person name="Lewis T."/>
            <person name="Lindblad-toh K."/>
            <person name="Liu X."/>
            <person name="Lokyitsang T."/>
            <person name="Lokyitsang Y."/>
            <person name="Lucien O."/>
            <person name="Lui A."/>
            <person name="Ma L.J."/>
            <person name="Mabbitt R."/>
            <person name="Macdonald J."/>
            <person name="Maclean C."/>
            <person name="Major J."/>
            <person name="Manning J."/>
            <person name="Marabella R."/>
            <person name="Maru K."/>
            <person name="Matthews C."/>
            <person name="Mauceli E."/>
            <person name="Mccarthy M."/>
            <person name="Mcdonough S."/>
            <person name="Mcghee T."/>
            <person name="Meldrim J."/>
            <person name="Meneus L."/>
            <person name="Mesirov J."/>
            <person name="Mihalev A."/>
            <person name="Mihova T."/>
            <person name="Mikkelsen T."/>
            <person name="Mlenga V."/>
            <person name="Moru K."/>
            <person name="Mozes J."/>
            <person name="Mulrain L."/>
            <person name="Munson G."/>
            <person name="Naylor J."/>
            <person name="Newes C."/>
            <person name="Nguyen C."/>
            <person name="Nguyen N."/>
            <person name="Nguyen T."/>
            <person name="Nicol R."/>
            <person name="Nielsen C."/>
            <person name="Nizzari M."/>
            <person name="Norbu C."/>
            <person name="Norbu N."/>
            <person name="O'donnell P."/>
            <person name="Okoawo O."/>
            <person name="O'leary S."/>
            <person name="Omotosho B."/>
            <person name="O'neill K."/>
            <person name="Osman S."/>
            <person name="Parker S."/>
            <person name="Perrin D."/>
            <person name="Phunkhang P."/>
            <person name="Piqani B."/>
            <person name="Purcell S."/>
            <person name="Rachupka T."/>
            <person name="Ramasamy U."/>
            <person name="Rameau R."/>
            <person name="Ray V."/>
            <person name="Raymond C."/>
            <person name="Retta R."/>
            <person name="Richardson S."/>
            <person name="Rise C."/>
            <person name="Rodriguez J."/>
            <person name="Rogers J."/>
            <person name="Rogov P."/>
            <person name="Rutman M."/>
            <person name="Schupbach R."/>
            <person name="Seaman C."/>
            <person name="Settipalli S."/>
            <person name="Sharpe T."/>
            <person name="Sheridan J."/>
            <person name="Sherpa N."/>
            <person name="Shi J."/>
            <person name="Smirnov S."/>
            <person name="Smith C."/>
            <person name="Sougnez C."/>
            <person name="Spencer B."/>
            <person name="Stalker J."/>
            <person name="Stange-thomann N."/>
            <person name="Stavropoulos S."/>
            <person name="Stetson K."/>
            <person name="Stone C."/>
            <person name="Stone S."/>
            <person name="Stubbs M."/>
            <person name="Talamas J."/>
            <person name="Tchuinga P."/>
            <person name="Tenzing P."/>
            <person name="Tesfaye S."/>
            <person name="Theodore J."/>
            <person name="Thoulutsang Y."/>
            <person name="Topham K."/>
            <person name="Towey S."/>
            <person name="Tsamla T."/>
            <person name="Tsomo N."/>
            <person name="Vallee D."/>
            <person name="Vassiliev H."/>
            <person name="Venkataraman V."/>
            <person name="Vinson J."/>
            <person name="Vo A."/>
            <person name="Wade C."/>
            <person name="Wang S."/>
            <person name="Wangchuk T."/>
            <person name="Wangdi T."/>
            <person name="Whittaker C."/>
            <person name="Wilkinson J."/>
            <person name="Wu Y."/>
            <person name="Wyman D."/>
            <person name="Yadav S."/>
            <person name="Yang S."/>
            <person name="Yang X."/>
            <person name="Yeager S."/>
            <person name="Yee E."/>
            <person name="Young G."/>
            <person name="Zainoun J."/>
            <person name="Zembeck L."/>
            <person name="Zimmer A."/>
            <person name="Zody M."/>
            <person name="Lander E."/>
        </authorList>
    </citation>
    <scope>NUCLEOTIDE SEQUENCE [LARGE SCALE GENOMIC DNA]</scope>
</reference>